<protein>
    <submittedName>
        <fullName evidence="2">HD domain-containing protein</fullName>
    </submittedName>
</protein>
<dbReference type="PANTHER" id="PTHR45228:SF4">
    <property type="entry name" value="LIPOPROTEIN"/>
    <property type="match status" value="1"/>
</dbReference>
<reference evidence="2 3" key="1">
    <citation type="submission" date="2019-07" db="EMBL/GenBank/DDBJ databases">
        <title>Full genome sequence of Luteimonas sp. Gr-4.</title>
        <authorList>
            <person name="Im W.-T."/>
        </authorList>
    </citation>
    <scope>NUCLEOTIDE SEQUENCE [LARGE SCALE GENOMIC DNA]</scope>
    <source>
        <strain evidence="2 3">Gr-4</strain>
    </source>
</reference>
<evidence type="ECO:0000313" key="3">
    <source>
        <dbReference type="Proteomes" id="UP000316584"/>
    </source>
</evidence>
<dbReference type="CDD" id="cd00077">
    <property type="entry name" value="HDc"/>
    <property type="match status" value="1"/>
</dbReference>
<sequence length="196" mass="21362">MIGGSSGPRGALSTALYLRDPYTQEHGGRVELLCVALARCCGTDEAEIGTLRAAARLHDIGKIGIPDHVLLKPGRLDASELEIMRRHAGAGARICEQLDRADAAMLARLVRHHHEWFDGSGYPDGLGGEDIPLGARIIGVVDSYDAMTSQRPYQPRRTHAEAMEIMHGERGIKSDPSVFDRFARMMEAQGPRDHSG</sequence>
<dbReference type="InterPro" id="IPR052020">
    <property type="entry name" value="Cyclic_di-GMP/3'3'-cGAMP_PDE"/>
</dbReference>
<dbReference type="SMART" id="SM00471">
    <property type="entry name" value="HDc"/>
    <property type="match status" value="1"/>
</dbReference>
<dbReference type="KEGG" id="lug:FPZ22_03240"/>
<keyword evidence="3" id="KW-1185">Reference proteome</keyword>
<dbReference type="InterPro" id="IPR037522">
    <property type="entry name" value="HD_GYP_dom"/>
</dbReference>
<name>A0A518N7C0_9GAMM</name>
<dbReference type="SUPFAM" id="SSF109604">
    <property type="entry name" value="HD-domain/PDEase-like"/>
    <property type="match status" value="1"/>
</dbReference>
<feature type="domain" description="HD-GYP" evidence="1">
    <location>
        <begin position="1"/>
        <end position="196"/>
    </location>
</feature>
<dbReference type="InterPro" id="IPR003607">
    <property type="entry name" value="HD/PDEase_dom"/>
</dbReference>
<dbReference type="OrthoDB" id="9802066at2"/>
<accession>A0A518N7C0</accession>
<organism evidence="2 3">
    <name type="scientific">Luteimonas granuli</name>
    <dbReference type="NCBI Taxonomy" id="1176533"/>
    <lineage>
        <taxon>Bacteria</taxon>
        <taxon>Pseudomonadati</taxon>
        <taxon>Pseudomonadota</taxon>
        <taxon>Gammaproteobacteria</taxon>
        <taxon>Lysobacterales</taxon>
        <taxon>Lysobacteraceae</taxon>
        <taxon>Luteimonas</taxon>
    </lineage>
</organism>
<gene>
    <name evidence="2" type="ORF">FPZ22_03240</name>
</gene>
<dbReference type="AlphaFoldDB" id="A0A518N7C0"/>
<dbReference type="GO" id="GO:0008081">
    <property type="term" value="F:phosphoric diester hydrolase activity"/>
    <property type="evidence" value="ECO:0007669"/>
    <property type="project" value="UniProtKB-ARBA"/>
</dbReference>
<dbReference type="PROSITE" id="PS51832">
    <property type="entry name" value="HD_GYP"/>
    <property type="match status" value="1"/>
</dbReference>
<dbReference type="Proteomes" id="UP000316584">
    <property type="component" value="Chromosome"/>
</dbReference>
<dbReference type="Gene3D" id="1.10.3210.10">
    <property type="entry name" value="Hypothetical protein af1432"/>
    <property type="match status" value="1"/>
</dbReference>
<proteinExistence type="predicted"/>
<dbReference type="Pfam" id="PF13487">
    <property type="entry name" value="HD_5"/>
    <property type="match status" value="1"/>
</dbReference>
<evidence type="ECO:0000259" key="1">
    <source>
        <dbReference type="PROSITE" id="PS51832"/>
    </source>
</evidence>
<dbReference type="EMBL" id="CP042218">
    <property type="protein sequence ID" value="QDW67817.1"/>
    <property type="molecule type" value="Genomic_DNA"/>
</dbReference>
<dbReference type="PANTHER" id="PTHR45228">
    <property type="entry name" value="CYCLIC DI-GMP PHOSPHODIESTERASE TM_0186-RELATED"/>
    <property type="match status" value="1"/>
</dbReference>
<evidence type="ECO:0000313" key="2">
    <source>
        <dbReference type="EMBL" id="QDW67817.1"/>
    </source>
</evidence>